<evidence type="ECO:0000256" key="2">
    <source>
        <dbReference type="ARBA" id="ARBA00022692"/>
    </source>
</evidence>
<dbReference type="GO" id="GO:0016887">
    <property type="term" value="F:ATP hydrolysis activity"/>
    <property type="evidence" value="ECO:0007669"/>
    <property type="project" value="InterPro"/>
</dbReference>
<dbReference type="OrthoDB" id="9806127at2"/>
<evidence type="ECO:0000256" key="4">
    <source>
        <dbReference type="ARBA" id="ARBA00022840"/>
    </source>
</evidence>
<name>A0A1V0U416_STRVN</name>
<dbReference type="InterPro" id="IPR027417">
    <property type="entry name" value="P-loop_NTPase"/>
</dbReference>
<organism evidence="10 11">
    <name type="scientific">Streptomyces violaceoruber</name>
    <dbReference type="NCBI Taxonomy" id="1935"/>
    <lineage>
        <taxon>Bacteria</taxon>
        <taxon>Bacillati</taxon>
        <taxon>Actinomycetota</taxon>
        <taxon>Actinomycetes</taxon>
        <taxon>Kitasatosporales</taxon>
        <taxon>Streptomycetaceae</taxon>
        <taxon>Streptomyces</taxon>
        <taxon>Streptomyces violaceoruber group</taxon>
    </lineage>
</organism>
<dbReference type="CDD" id="cd18550">
    <property type="entry name" value="ABC_6TM_exporter_like"/>
    <property type="match status" value="1"/>
</dbReference>
<dbReference type="Proteomes" id="UP000192445">
    <property type="component" value="Chromosome"/>
</dbReference>
<dbReference type="Pfam" id="PF00005">
    <property type="entry name" value="ABC_tran"/>
    <property type="match status" value="1"/>
</dbReference>
<dbReference type="STRING" id="1935.B1H20_00115"/>
<evidence type="ECO:0000256" key="3">
    <source>
        <dbReference type="ARBA" id="ARBA00022741"/>
    </source>
</evidence>
<evidence type="ECO:0000256" key="5">
    <source>
        <dbReference type="ARBA" id="ARBA00022989"/>
    </source>
</evidence>
<dbReference type="Gene3D" id="3.40.50.300">
    <property type="entry name" value="P-loop containing nucleotide triphosphate hydrolases"/>
    <property type="match status" value="1"/>
</dbReference>
<evidence type="ECO:0000259" key="9">
    <source>
        <dbReference type="PROSITE" id="PS50929"/>
    </source>
</evidence>
<evidence type="ECO:0000256" key="7">
    <source>
        <dbReference type="SAM" id="Phobius"/>
    </source>
</evidence>
<proteinExistence type="predicted"/>
<dbReference type="InterPro" id="IPR003439">
    <property type="entry name" value="ABC_transporter-like_ATP-bd"/>
</dbReference>
<dbReference type="RefSeq" id="WP_030117691.1">
    <property type="nucleotide sequence ID" value="NZ_CP020570.1"/>
</dbReference>
<evidence type="ECO:0000313" key="10">
    <source>
        <dbReference type="EMBL" id="ARF59964.1"/>
    </source>
</evidence>
<feature type="transmembrane region" description="Helical" evidence="7">
    <location>
        <begin position="267"/>
        <end position="290"/>
    </location>
</feature>
<comment type="subcellular location">
    <subcellularLocation>
        <location evidence="1">Cell membrane</location>
        <topology evidence="1">Multi-pass membrane protein</topology>
    </subcellularLocation>
</comment>
<dbReference type="GO" id="GO:0005886">
    <property type="term" value="C:plasma membrane"/>
    <property type="evidence" value="ECO:0007669"/>
    <property type="project" value="UniProtKB-SubCell"/>
</dbReference>
<dbReference type="KEGG" id="svu:B1H20_00115"/>
<sequence>MNDSERIQMRALGRRVLRRFAAHKGGFALSLLTVVVSTGLGISGPLFLRVIVDEAVPQRDRELLMWMCLGMLAVGIAQSGFFYLQSRLTNSIGLGVVHGLRVDVYERVQSMPITFHAGRSGAEVQTRLASDIGGISDVITFTAQHALGALTMVITIGTAMLILSWPVAVVAIGLTLGLVIMNQHYAERQRLLAVEAQEHTSEMMRLTGEHLSLPGVLMGRTLRCWDGQRDRFRASSSAIADLTIRERSMATSAESIISVSFAAIPPVVYWMAGGGFTSLSIGTAIVLVVLQLQLAQPIQALLGLSTSVRRSLAHFDRIFEYIDLGPTAALPAPRNPHTGTQVPAAGITLREVSYRYPESGRSTLRGIDLDFPAGSTTIIVGPTGSGKSTLGYLIAGLLEPGAGTIRVSSGDEKPSETVLLVPQEPGIFNASFRDNLLLARPGATEAELREVLSRLALDDLVSSFPEGLDTSVGERGYQLSGGERQRLGLARALLSDAPVVVLDEVTSALDWATARTVQAALEELRGNRTTVVISHRLSGVKDTDRVVVLAEGLVAENGTHGELRTTPGRYSDLLRMRDEDLSEAGTTP</sequence>
<dbReference type="InterPro" id="IPR039421">
    <property type="entry name" value="Type_1_exporter"/>
</dbReference>
<keyword evidence="3" id="KW-0547">Nucleotide-binding</keyword>
<dbReference type="PROSITE" id="PS50929">
    <property type="entry name" value="ABC_TM1F"/>
    <property type="match status" value="1"/>
</dbReference>
<dbReference type="Pfam" id="PF00664">
    <property type="entry name" value="ABC_membrane"/>
    <property type="match status" value="1"/>
</dbReference>
<dbReference type="InterPro" id="IPR003593">
    <property type="entry name" value="AAA+_ATPase"/>
</dbReference>
<dbReference type="InterPro" id="IPR036640">
    <property type="entry name" value="ABC1_TM_sf"/>
</dbReference>
<feature type="transmembrane region" description="Helical" evidence="7">
    <location>
        <begin position="135"/>
        <end position="156"/>
    </location>
</feature>
<dbReference type="PROSITE" id="PS50893">
    <property type="entry name" value="ABC_TRANSPORTER_2"/>
    <property type="match status" value="1"/>
</dbReference>
<protein>
    <submittedName>
        <fullName evidence="10">Multidrug ABC transporter ATP-binding protein</fullName>
    </submittedName>
</protein>
<feature type="transmembrane region" description="Helical" evidence="7">
    <location>
        <begin position="162"/>
        <end position="181"/>
    </location>
</feature>
<accession>A0A1V0U416</accession>
<dbReference type="GO" id="GO:0015421">
    <property type="term" value="F:ABC-type oligopeptide transporter activity"/>
    <property type="evidence" value="ECO:0007669"/>
    <property type="project" value="TreeGrafter"/>
</dbReference>
<reference evidence="10 11" key="1">
    <citation type="submission" date="2017-03" db="EMBL/GenBank/DDBJ databases">
        <title>Complete Genome Sequence of a natural compounds producer, Streptomyces violaceus S21.</title>
        <authorList>
            <person name="Zhong C."/>
            <person name="Zhao Z."/>
            <person name="Fu J."/>
            <person name="Zong G."/>
            <person name="Qin R."/>
            <person name="Cao G."/>
        </authorList>
    </citation>
    <scope>NUCLEOTIDE SEQUENCE [LARGE SCALE GENOMIC DNA]</scope>
    <source>
        <strain evidence="10 11">S21</strain>
    </source>
</reference>
<dbReference type="SMART" id="SM00382">
    <property type="entry name" value="AAA"/>
    <property type="match status" value="1"/>
</dbReference>
<dbReference type="InterPro" id="IPR011527">
    <property type="entry name" value="ABC1_TM_dom"/>
</dbReference>
<dbReference type="InterPro" id="IPR017871">
    <property type="entry name" value="ABC_transporter-like_CS"/>
</dbReference>
<dbReference type="PANTHER" id="PTHR43394">
    <property type="entry name" value="ATP-DEPENDENT PERMEASE MDL1, MITOCHONDRIAL"/>
    <property type="match status" value="1"/>
</dbReference>
<evidence type="ECO:0000256" key="1">
    <source>
        <dbReference type="ARBA" id="ARBA00004651"/>
    </source>
</evidence>
<keyword evidence="6 7" id="KW-0472">Membrane</keyword>
<feature type="transmembrane region" description="Helical" evidence="7">
    <location>
        <begin position="21"/>
        <end position="43"/>
    </location>
</feature>
<dbReference type="PANTHER" id="PTHR43394:SF1">
    <property type="entry name" value="ATP-BINDING CASSETTE SUB-FAMILY B MEMBER 10, MITOCHONDRIAL"/>
    <property type="match status" value="1"/>
</dbReference>
<gene>
    <name evidence="10" type="ORF">B1H20_00115</name>
</gene>
<keyword evidence="4 10" id="KW-0067">ATP-binding</keyword>
<dbReference type="EMBL" id="CP020570">
    <property type="protein sequence ID" value="ARF59964.1"/>
    <property type="molecule type" value="Genomic_DNA"/>
</dbReference>
<dbReference type="Gene3D" id="1.20.1560.10">
    <property type="entry name" value="ABC transporter type 1, transmembrane domain"/>
    <property type="match status" value="1"/>
</dbReference>
<dbReference type="GeneID" id="63977881"/>
<feature type="transmembrane region" description="Helical" evidence="7">
    <location>
        <begin position="63"/>
        <end position="84"/>
    </location>
</feature>
<dbReference type="SUPFAM" id="SSF52540">
    <property type="entry name" value="P-loop containing nucleoside triphosphate hydrolases"/>
    <property type="match status" value="1"/>
</dbReference>
<dbReference type="GO" id="GO:0005524">
    <property type="term" value="F:ATP binding"/>
    <property type="evidence" value="ECO:0007669"/>
    <property type="project" value="UniProtKB-KW"/>
</dbReference>
<dbReference type="PROSITE" id="PS00211">
    <property type="entry name" value="ABC_TRANSPORTER_1"/>
    <property type="match status" value="1"/>
</dbReference>
<feature type="domain" description="ABC transporter" evidence="8">
    <location>
        <begin position="347"/>
        <end position="576"/>
    </location>
</feature>
<evidence type="ECO:0000256" key="6">
    <source>
        <dbReference type="ARBA" id="ARBA00023136"/>
    </source>
</evidence>
<evidence type="ECO:0000313" key="11">
    <source>
        <dbReference type="Proteomes" id="UP000192445"/>
    </source>
</evidence>
<feature type="domain" description="ABC transmembrane type-1" evidence="9">
    <location>
        <begin position="28"/>
        <end position="310"/>
    </location>
</feature>
<keyword evidence="2 7" id="KW-0812">Transmembrane</keyword>
<keyword evidence="5 7" id="KW-1133">Transmembrane helix</keyword>
<dbReference type="AlphaFoldDB" id="A0A1V0U416"/>
<evidence type="ECO:0000259" key="8">
    <source>
        <dbReference type="PROSITE" id="PS50893"/>
    </source>
</evidence>
<dbReference type="SUPFAM" id="SSF90123">
    <property type="entry name" value="ABC transporter transmembrane region"/>
    <property type="match status" value="1"/>
</dbReference>